<dbReference type="EMBL" id="SMFL01000005">
    <property type="protein sequence ID" value="TDE14611.1"/>
    <property type="molecule type" value="Genomic_DNA"/>
</dbReference>
<proteinExistence type="predicted"/>
<evidence type="ECO:0000313" key="1">
    <source>
        <dbReference type="EMBL" id="TDE14611.1"/>
    </source>
</evidence>
<comment type="caution">
    <text evidence="1">The sequence shown here is derived from an EMBL/GenBank/DDBJ whole genome shotgun (WGS) entry which is preliminary data.</text>
</comment>
<dbReference type="OrthoDB" id="963886at2"/>
<evidence type="ECO:0000313" key="2">
    <source>
        <dbReference type="Proteomes" id="UP000294850"/>
    </source>
</evidence>
<organism evidence="1 2">
    <name type="scientific">Dyadobacter psychrotolerans</name>
    <dbReference type="NCBI Taxonomy" id="2541721"/>
    <lineage>
        <taxon>Bacteria</taxon>
        <taxon>Pseudomonadati</taxon>
        <taxon>Bacteroidota</taxon>
        <taxon>Cytophagia</taxon>
        <taxon>Cytophagales</taxon>
        <taxon>Spirosomataceae</taxon>
        <taxon>Dyadobacter</taxon>
    </lineage>
</organism>
<keyword evidence="2" id="KW-1185">Reference proteome</keyword>
<gene>
    <name evidence="1" type="ORF">E0F88_15570</name>
</gene>
<accession>A0A4R5DRC9</accession>
<protein>
    <submittedName>
        <fullName evidence="1">Uncharacterized protein</fullName>
    </submittedName>
</protein>
<reference evidence="1 2" key="1">
    <citation type="submission" date="2019-03" db="EMBL/GenBank/DDBJ databases">
        <title>Dyadobacter AR-3-6 sp. nov., isolated from arctic soil.</title>
        <authorList>
            <person name="Chaudhary D.K."/>
        </authorList>
    </citation>
    <scope>NUCLEOTIDE SEQUENCE [LARGE SCALE GENOMIC DNA]</scope>
    <source>
        <strain evidence="1 2">AR-3-6</strain>
    </source>
</reference>
<dbReference type="Proteomes" id="UP000294850">
    <property type="component" value="Unassembled WGS sequence"/>
</dbReference>
<name>A0A4R5DRC9_9BACT</name>
<dbReference type="AlphaFoldDB" id="A0A4R5DRC9"/>
<sequence length="67" mass="7946">MKIKIITGKDLPEANSILKFRIKNTTNWRIGYTDDKGADFIEEVRGITYRYSWNQIDEYFLTTVPQE</sequence>
<dbReference type="RefSeq" id="WP_131959195.1">
    <property type="nucleotide sequence ID" value="NZ_SMFL01000005.1"/>
</dbReference>